<protein>
    <submittedName>
        <fullName evidence="13">TonB-dependent receptor</fullName>
    </submittedName>
</protein>
<dbReference type="InterPro" id="IPR039426">
    <property type="entry name" value="TonB-dep_rcpt-like"/>
</dbReference>
<comment type="similarity">
    <text evidence="8 9">Belongs to the TonB-dependent receptor family.</text>
</comment>
<evidence type="ECO:0000256" key="9">
    <source>
        <dbReference type="RuleBase" id="RU003357"/>
    </source>
</evidence>
<keyword evidence="4 8" id="KW-0812">Transmembrane</keyword>
<dbReference type="PROSITE" id="PS52016">
    <property type="entry name" value="TONB_DEPENDENT_REC_3"/>
    <property type="match status" value="1"/>
</dbReference>
<evidence type="ECO:0000256" key="8">
    <source>
        <dbReference type="PROSITE-ProRule" id="PRU01360"/>
    </source>
</evidence>
<comment type="subcellular location">
    <subcellularLocation>
        <location evidence="1 8">Cell outer membrane</location>
        <topology evidence="1 8">Multi-pass membrane protein</topology>
    </subcellularLocation>
</comment>
<keyword evidence="6 8" id="KW-0472">Membrane</keyword>
<reference evidence="13 14" key="1">
    <citation type="journal article" date="2022" name="Mar. Drugs">
        <title>Bioassay-Guided Fractionation Leads to the Detection of Cholic Acid Generated by the Rare Thalassomonas sp.</title>
        <authorList>
            <person name="Pheiffer F."/>
            <person name="Schneider Y.K."/>
            <person name="Hansen E.H."/>
            <person name="Andersen J.H."/>
            <person name="Isaksson J."/>
            <person name="Busche T."/>
            <person name="R C."/>
            <person name="Kalinowski J."/>
            <person name="Zyl L.V."/>
            <person name="Trindade M."/>
        </authorList>
    </citation>
    <scope>NUCLEOTIDE SEQUENCE [LARGE SCALE GENOMIC DNA]</scope>
    <source>
        <strain evidence="13 14">A5K-61T</strain>
    </source>
</reference>
<dbReference type="Pfam" id="PF07715">
    <property type="entry name" value="Plug"/>
    <property type="match status" value="1"/>
</dbReference>
<keyword evidence="10" id="KW-0732">Signal</keyword>
<evidence type="ECO:0000256" key="1">
    <source>
        <dbReference type="ARBA" id="ARBA00004571"/>
    </source>
</evidence>
<dbReference type="Gene3D" id="2.170.130.10">
    <property type="entry name" value="TonB-dependent receptor, plug domain"/>
    <property type="match status" value="1"/>
</dbReference>
<keyword evidence="14" id="KW-1185">Reference proteome</keyword>
<evidence type="ECO:0000256" key="6">
    <source>
        <dbReference type="ARBA" id="ARBA00023136"/>
    </source>
</evidence>
<keyword evidence="5 9" id="KW-0798">TonB box</keyword>
<evidence type="ECO:0000313" key="14">
    <source>
        <dbReference type="Proteomes" id="UP001215231"/>
    </source>
</evidence>
<dbReference type="Pfam" id="PF00593">
    <property type="entry name" value="TonB_dep_Rec_b-barrel"/>
    <property type="match status" value="1"/>
</dbReference>
<evidence type="ECO:0000256" key="7">
    <source>
        <dbReference type="ARBA" id="ARBA00023237"/>
    </source>
</evidence>
<name>A0ABY7V7Q0_9GAMM</name>
<sequence>MFSCSRRVYFIFLLFTGLTPASAQEQLDAYMLELSLKELLEIDIAGAAVRDLGLGQAIKTANPFELSAMQLPLSVEVINSRTMRARGLKTVTEAAEHLVGVISGESPAEPSSFSMRGFIRDSVIILRDGIRLGPASMTMRPHNTFNLQQVEILKGPASLHFAPPTASGIINMITKKPVIGQESVTELFGAYSRFDSSEWGIGRSGSLTDNLAYRLDINRAGSNGWVDDTDSYSFNITASMLWQASPSLDVLLSFDYLDDDLPAYWGTPLVPASFSREPIPGIIKTDNGSVLDQQLRFSNYNIDDQRSDSEHLWSKMITRWQVNGRIKVKNTLFHFNADRAWKNAESYVFNPETLLLDRDRFFVFHDHEFYGNQLDINIEHLTAQVEHQLTIGLDYARTDFERARGFPGGDSVDPHHPVAGMFGPLERRLSPTKIDEFALMVEDSLFLNDNWYLSLGIRKDFIGTTRDNFDEKGVFIAGDSFKRTFKPTSYRLASSYQLSDNVSVYGQYSTGHDPVGSNIFLVNGNENFDFTDISQYELGVKSVSADANIEMTSAIYKTKRENILLLVSHDSVGNSGSQVAKGMEFAVSARLSQNCRVGGNFAYTRAKYQDYLDPDFGVDASGNTPPNVPKWVANAWFSVNHIAGQPLELGGGVRYIGKRHTNFENTVTLQDYVVVNAFAAYTLDKLRISINARNILDEDYAPWGDIFYPNQIGIAPPRAIEISFQSKF</sequence>
<dbReference type="InterPro" id="IPR037066">
    <property type="entry name" value="Plug_dom_sf"/>
</dbReference>
<dbReference type="PANTHER" id="PTHR32552">
    <property type="entry name" value="FERRICHROME IRON RECEPTOR-RELATED"/>
    <property type="match status" value="1"/>
</dbReference>
<proteinExistence type="inferred from homology"/>
<evidence type="ECO:0000313" key="13">
    <source>
        <dbReference type="EMBL" id="WDE09674.1"/>
    </source>
</evidence>
<keyword evidence="3 8" id="KW-1134">Transmembrane beta strand</keyword>
<evidence type="ECO:0000259" key="11">
    <source>
        <dbReference type="Pfam" id="PF00593"/>
    </source>
</evidence>
<dbReference type="Proteomes" id="UP001215231">
    <property type="component" value="Chromosome"/>
</dbReference>
<dbReference type="Gene3D" id="2.40.170.20">
    <property type="entry name" value="TonB-dependent receptor, beta-barrel domain"/>
    <property type="match status" value="1"/>
</dbReference>
<feature type="domain" description="TonB-dependent receptor plug" evidence="12">
    <location>
        <begin position="69"/>
        <end position="168"/>
    </location>
</feature>
<evidence type="ECO:0000256" key="4">
    <source>
        <dbReference type="ARBA" id="ARBA00022692"/>
    </source>
</evidence>
<dbReference type="InterPro" id="IPR012910">
    <property type="entry name" value="Plug_dom"/>
</dbReference>
<feature type="domain" description="TonB-dependent receptor-like beta-barrel" evidence="11">
    <location>
        <begin position="245"/>
        <end position="695"/>
    </location>
</feature>
<evidence type="ECO:0000256" key="5">
    <source>
        <dbReference type="ARBA" id="ARBA00023077"/>
    </source>
</evidence>
<dbReference type="SUPFAM" id="SSF56935">
    <property type="entry name" value="Porins"/>
    <property type="match status" value="1"/>
</dbReference>
<evidence type="ECO:0000256" key="3">
    <source>
        <dbReference type="ARBA" id="ARBA00022452"/>
    </source>
</evidence>
<dbReference type="InterPro" id="IPR000531">
    <property type="entry name" value="Beta-barrel_TonB"/>
</dbReference>
<keyword evidence="2 8" id="KW-0813">Transport</keyword>
<gene>
    <name evidence="13" type="ORF">H3N35_15225</name>
</gene>
<keyword evidence="13" id="KW-0675">Receptor</keyword>
<feature type="signal peptide" evidence="10">
    <location>
        <begin position="1"/>
        <end position="23"/>
    </location>
</feature>
<evidence type="ECO:0000256" key="10">
    <source>
        <dbReference type="SAM" id="SignalP"/>
    </source>
</evidence>
<evidence type="ECO:0000256" key="2">
    <source>
        <dbReference type="ARBA" id="ARBA00022448"/>
    </source>
</evidence>
<dbReference type="InterPro" id="IPR036942">
    <property type="entry name" value="Beta-barrel_TonB_sf"/>
</dbReference>
<feature type="chain" id="PRO_5046959175" evidence="10">
    <location>
        <begin position="24"/>
        <end position="728"/>
    </location>
</feature>
<dbReference type="CDD" id="cd01347">
    <property type="entry name" value="ligand_gated_channel"/>
    <property type="match status" value="1"/>
</dbReference>
<evidence type="ECO:0000259" key="12">
    <source>
        <dbReference type="Pfam" id="PF07715"/>
    </source>
</evidence>
<dbReference type="EMBL" id="CP059693">
    <property type="protein sequence ID" value="WDE09674.1"/>
    <property type="molecule type" value="Genomic_DNA"/>
</dbReference>
<dbReference type="RefSeq" id="WP_274049637.1">
    <property type="nucleotide sequence ID" value="NZ_CP059693.1"/>
</dbReference>
<organism evidence="13 14">
    <name type="scientific">Thalassomonas haliotis</name>
    <dbReference type="NCBI Taxonomy" id="485448"/>
    <lineage>
        <taxon>Bacteria</taxon>
        <taxon>Pseudomonadati</taxon>
        <taxon>Pseudomonadota</taxon>
        <taxon>Gammaproteobacteria</taxon>
        <taxon>Alteromonadales</taxon>
        <taxon>Colwelliaceae</taxon>
        <taxon>Thalassomonas</taxon>
    </lineage>
</organism>
<keyword evidence="7 8" id="KW-0998">Cell outer membrane</keyword>
<accession>A0ABY7V7Q0</accession>
<dbReference type="PANTHER" id="PTHR32552:SF84">
    <property type="entry name" value="TONB-DEPENDENT RECEPTOR-RELATED"/>
    <property type="match status" value="1"/>
</dbReference>